<dbReference type="PANTHER" id="PTHR34107:SF4">
    <property type="entry name" value="SLL1222 PROTEIN"/>
    <property type="match status" value="1"/>
</dbReference>
<evidence type="ECO:0000313" key="3">
    <source>
        <dbReference type="Proteomes" id="UP000029492"/>
    </source>
</evidence>
<name>A0A089NT14_9HYPH</name>
<dbReference type="SUPFAM" id="SSF52980">
    <property type="entry name" value="Restriction endonuclease-like"/>
    <property type="match status" value="1"/>
</dbReference>
<feature type="domain" description="Putative restriction endonuclease" evidence="1">
    <location>
        <begin position="12"/>
        <end position="172"/>
    </location>
</feature>
<dbReference type="HOGENOM" id="CLU_076312_1_0_5"/>
<dbReference type="KEGG" id="mor:MOC_1208"/>
<sequence length="197" mass="21467">MAEAAVRQATYADLEAVPAHLVAEIIDGVLETHPRPRPRHAMAASDLSTLLGTPFRYGRGGPGGWIFMIEPELHLGAHVVVPDLAAWRRERAPTDLEAAHIEIAPDWVCEILSPSTVRLDRGRKRRIYAEAKIGHLWLLDPAAGVLEGFALADGRWVLLATVQRGEAVALPPFDAVPFPLDDLFPFDDPAAPALPET</sequence>
<dbReference type="STRING" id="693986.MOC_1208"/>
<evidence type="ECO:0000313" key="2">
    <source>
        <dbReference type="EMBL" id="AIQ88963.1"/>
    </source>
</evidence>
<protein>
    <submittedName>
        <fullName evidence="2">Protein of unassigned function</fullName>
    </submittedName>
</protein>
<accession>A0A089NT14</accession>
<dbReference type="InterPro" id="IPR008538">
    <property type="entry name" value="Uma2"/>
</dbReference>
<dbReference type="AlphaFoldDB" id="A0A089NT14"/>
<dbReference type="Gene3D" id="3.90.1570.10">
    <property type="entry name" value="tt1808, chain A"/>
    <property type="match status" value="1"/>
</dbReference>
<dbReference type="InterPro" id="IPR012296">
    <property type="entry name" value="Nuclease_put_TT1808"/>
</dbReference>
<reference evidence="2 3" key="1">
    <citation type="journal article" date="2014" name="PLoS ONE">
        <title>Genome Information of Methylobacterium oryzae, a Plant-Probiotic Methylotroph in the Phyllosphere.</title>
        <authorList>
            <person name="Kwak M.J."/>
            <person name="Jeong H."/>
            <person name="Madhaiyan M."/>
            <person name="Lee Y."/>
            <person name="Sa T.M."/>
            <person name="Oh T.K."/>
            <person name="Kim J.F."/>
        </authorList>
    </citation>
    <scope>NUCLEOTIDE SEQUENCE [LARGE SCALE GENOMIC DNA]</scope>
    <source>
        <strain evidence="2 3">CBMB20</strain>
    </source>
</reference>
<gene>
    <name evidence="2" type="ORF">MOC_1208</name>
</gene>
<proteinExistence type="predicted"/>
<dbReference type="CDD" id="cd06260">
    <property type="entry name" value="DUF820-like"/>
    <property type="match status" value="1"/>
</dbReference>
<dbReference type="EMBL" id="CP003811">
    <property type="protein sequence ID" value="AIQ88963.1"/>
    <property type="molecule type" value="Genomic_DNA"/>
</dbReference>
<dbReference type="Pfam" id="PF05685">
    <property type="entry name" value="Uma2"/>
    <property type="match status" value="1"/>
</dbReference>
<dbReference type="Proteomes" id="UP000029492">
    <property type="component" value="Chromosome"/>
</dbReference>
<organism evidence="2 3">
    <name type="scientific">Methylobacterium oryzae CBMB20</name>
    <dbReference type="NCBI Taxonomy" id="693986"/>
    <lineage>
        <taxon>Bacteria</taxon>
        <taxon>Pseudomonadati</taxon>
        <taxon>Pseudomonadota</taxon>
        <taxon>Alphaproteobacteria</taxon>
        <taxon>Hyphomicrobiales</taxon>
        <taxon>Methylobacteriaceae</taxon>
        <taxon>Methylobacterium</taxon>
    </lineage>
</organism>
<keyword evidence="3" id="KW-1185">Reference proteome</keyword>
<dbReference type="eggNOG" id="COG4636">
    <property type="taxonomic scope" value="Bacteria"/>
</dbReference>
<evidence type="ECO:0000259" key="1">
    <source>
        <dbReference type="Pfam" id="PF05685"/>
    </source>
</evidence>
<dbReference type="RefSeq" id="WP_043756099.1">
    <property type="nucleotide sequence ID" value="NZ_CP003811.1"/>
</dbReference>
<dbReference type="InterPro" id="IPR011335">
    <property type="entry name" value="Restrct_endonuc-II-like"/>
</dbReference>
<dbReference type="PANTHER" id="PTHR34107">
    <property type="entry name" value="SLL0198 PROTEIN-RELATED"/>
    <property type="match status" value="1"/>
</dbReference>